<evidence type="ECO:0000259" key="5">
    <source>
        <dbReference type="SMART" id="SM00856"/>
    </source>
</evidence>
<dbReference type="InterPro" id="IPR006501">
    <property type="entry name" value="Pectinesterase_inhib_dom"/>
</dbReference>
<dbReference type="PANTHER" id="PTHR36710:SF12">
    <property type="entry name" value="CELL WALL _ VACUOLAR INHIBITOR OF FRUCTOSIDASE 2-LIKE"/>
    <property type="match status" value="1"/>
</dbReference>
<accession>A0AAV1R4K0</accession>
<comment type="caution">
    <text evidence="6">The sequence shown here is derived from an EMBL/GenBank/DDBJ whole genome shotgun (WGS) entry which is preliminary data.</text>
</comment>
<dbReference type="Gene3D" id="1.20.140.40">
    <property type="entry name" value="Invertase/pectin methylesterase inhibitor family protein"/>
    <property type="match status" value="1"/>
</dbReference>
<dbReference type="NCBIfam" id="TIGR01614">
    <property type="entry name" value="PME_inhib"/>
    <property type="match status" value="1"/>
</dbReference>
<dbReference type="AlphaFoldDB" id="A0AAV1R4K0"/>
<dbReference type="PANTHER" id="PTHR36710">
    <property type="entry name" value="PECTINESTERASE INHIBITOR-LIKE"/>
    <property type="match status" value="1"/>
</dbReference>
<proteinExistence type="inferred from homology"/>
<keyword evidence="7" id="KW-1185">Reference proteome</keyword>
<gene>
    <name evidence="6" type="ORF">DCAF_LOCUS5450</name>
</gene>
<dbReference type="GO" id="GO:0004857">
    <property type="term" value="F:enzyme inhibitor activity"/>
    <property type="evidence" value="ECO:0007669"/>
    <property type="project" value="InterPro"/>
</dbReference>
<keyword evidence="2" id="KW-1015">Disulfide bond</keyword>
<dbReference type="EMBL" id="CAWUPB010000858">
    <property type="protein sequence ID" value="CAK7327734.1"/>
    <property type="molecule type" value="Genomic_DNA"/>
</dbReference>
<dbReference type="Proteomes" id="UP001314170">
    <property type="component" value="Unassembled WGS sequence"/>
</dbReference>
<comment type="similarity">
    <text evidence="3">Belongs to the PMEI family.</text>
</comment>
<evidence type="ECO:0000256" key="2">
    <source>
        <dbReference type="ARBA" id="ARBA00023157"/>
    </source>
</evidence>
<evidence type="ECO:0000313" key="7">
    <source>
        <dbReference type="Proteomes" id="UP001314170"/>
    </source>
</evidence>
<dbReference type="InterPro" id="IPR035513">
    <property type="entry name" value="Invertase/methylesterase_inhib"/>
</dbReference>
<evidence type="ECO:0000256" key="4">
    <source>
        <dbReference type="SAM" id="SignalP"/>
    </source>
</evidence>
<reference evidence="6 7" key="1">
    <citation type="submission" date="2024-01" db="EMBL/GenBank/DDBJ databases">
        <authorList>
            <person name="Waweru B."/>
        </authorList>
    </citation>
    <scope>NUCLEOTIDE SEQUENCE [LARGE SCALE GENOMIC DNA]</scope>
</reference>
<dbReference type="Pfam" id="PF04043">
    <property type="entry name" value="PMEI"/>
    <property type="match status" value="1"/>
</dbReference>
<organism evidence="6 7">
    <name type="scientific">Dovyalis caffra</name>
    <dbReference type="NCBI Taxonomy" id="77055"/>
    <lineage>
        <taxon>Eukaryota</taxon>
        <taxon>Viridiplantae</taxon>
        <taxon>Streptophyta</taxon>
        <taxon>Embryophyta</taxon>
        <taxon>Tracheophyta</taxon>
        <taxon>Spermatophyta</taxon>
        <taxon>Magnoliopsida</taxon>
        <taxon>eudicotyledons</taxon>
        <taxon>Gunneridae</taxon>
        <taxon>Pentapetalae</taxon>
        <taxon>rosids</taxon>
        <taxon>fabids</taxon>
        <taxon>Malpighiales</taxon>
        <taxon>Salicaceae</taxon>
        <taxon>Flacourtieae</taxon>
        <taxon>Dovyalis</taxon>
    </lineage>
</organism>
<evidence type="ECO:0000313" key="6">
    <source>
        <dbReference type="EMBL" id="CAK7327734.1"/>
    </source>
</evidence>
<evidence type="ECO:0000256" key="3">
    <source>
        <dbReference type="ARBA" id="ARBA00038471"/>
    </source>
</evidence>
<sequence length="184" mass="20531">MASHSLLVLTLYLLSLSYQFHVIKSDEALIQNLCHKTEEPVLCTDCLHRDPTSKTADGRGIALITVYCAEYDAQLVYNFTFNLWQNTPKSDPMYDTLDTCSIQFLMAHDNFRGATVAIREGNINWRSIAMDQLTSQVSPFVNRCLDLFKKSPKLPLPSQILAGTIAVNQGIAISMGVLKSISDK</sequence>
<name>A0AAV1R4K0_9ROSI</name>
<keyword evidence="1 4" id="KW-0732">Signal</keyword>
<feature type="signal peptide" evidence="4">
    <location>
        <begin position="1"/>
        <end position="25"/>
    </location>
</feature>
<protein>
    <recommendedName>
        <fullName evidence="5">Pectinesterase inhibitor domain-containing protein</fullName>
    </recommendedName>
</protein>
<dbReference type="InterPro" id="IPR052421">
    <property type="entry name" value="PCW_Enzyme_Inhibitor"/>
</dbReference>
<evidence type="ECO:0000256" key="1">
    <source>
        <dbReference type="ARBA" id="ARBA00022729"/>
    </source>
</evidence>
<feature type="chain" id="PRO_5043393418" description="Pectinesterase inhibitor domain-containing protein" evidence="4">
    <location>
        <begin position="26"/>
        <end position="184"/>
    </location>
</feature>
<feature type="domain" description="Pectinesterase inhibitor" evidence="5">
    <location>
        <begin position="25"/>
        <end position="177"/>
    </location>
</feature>
<dbReference type="SUPFAM" id="SSF101148">
    <property type="entry name" value="Plant invertase/pectin methylesterase inhibitor"/>
    <property type="match status" value="1"/>
</dbReference>
<dbReference type="SMART" id="SM00856">
    <property type="entry name" value="PMEI"/>
    <property type="match status" value="1"/>
</dbReference>